<dbReference type="AlphaFoldDB" id="A0A9P8CXW5"/>
<feature type="compositionally biased region" description="Low complexity" evidence="1">
    <location>
        <begin position="936"/>
        <end position="955"/>
    </location>
</feature>
<dbReference type="EMBL" id="JAIFTL010000054">
    <property type="protein sequence ID" value="KAG9324878.1"/>
    <property type="molecule type" value="Genomic_DNA"/>
</dbReference>
<proteinExistence type="predicted"/>
<sequence>MSPLRLDTSDKHRLGSTGKEFEGTQDDQDPCPSARAPASPLTVISKERLEELKAHADFRIWNQVIVGGGREALKSACRIAQQSPFKTTLVLLEEDIVPDSHQKVVQSVQQKLSEWAQYLWIRETIGTIVLPSEDTSPSYVDQSTSTPFQTKPLKDLSLPSNVFIGSGLCATSILIDKSTTNQPCTDSIPKPVKRFSSVGGGQRNSLTINTTPPTPARIIGLEICRNVQPSGECYQVLCDSIVLVSRKHPLAHALNASTTPAASREGVSGRPTTSEMSADPSQLPRMVFSITMQHIPQSIPSTVQERLTSQGMRSVRQLLARISRILDTLAGSARHKRATEQGTPIISRPLLLHRSDRVFQQGRVKIQEDGNCDKDETFHLKISASTASYDPLTPIQVQVQVTTQPLRQHAFGNTEAIRHGEAVLMEGLVIARQLAHSVGWTCLEEDDSHMVEWVRDQMDIQWLPGIAADAETLFPACSHVEGVHTLVRSRTSSNGSLRVRTPNLSPYSSQTSSYQGRAKQSPRSGLGVELGVGLGIMNKDDSTLDQLRDASETLQNHKAKQREGEDQDLIQDGKVTDSGRQSPARQDQHLPVVTIAAAESGVSSPRPGLKTSFGGFSSLSESRTQTMALAEVTEDHLGMALSFPSPSVGTPSPKAYTPTLDPIASFGDGVSSSDLLGSLHNASSPPEPRKPNRFSIKTYQMERSKHGLSDEWALGSLDLTLGGTSAPSPPASHSSLSTSSPLNAGAVKSPKSSSPQLTDMIREDFLQPLDQLLADEQKKSTRPIGLQSGDDNEPYKNLSQGGNISDSGSLKSFESFGTRIEGTGGPRVGGRAIISSLPVNAPAESIPDFLGDSFAHPVTKSTRPQSQGPLDRVQSCPSASLSMSSTKVVHFADSVHDRHDPLRRAESDPCTPSLPSLHSPHGQYVDMEGSRRPSLESRLSSSSSSCSSSTSSISKSKAHTRRSWGQGIGGSDIQGLQGLCE</sequence>
<feature type="region of interest" description="Disordered" evidence="1">
    <location>
        <begin position="852"/>
        <end position="879"/>
    </location>
</feature>
<feature type="region of interest" description="Disordered" evidence="1">
    <location>
        <begin position="1"/>
        <end position="38"/>
    </location>
</feature>
<reference evidence="2" key="1">
    <citation type="submission" date="2021-07" db="EMBL/GenBank/DDBJ databases">
        <title>Draft genome of Mortierella alpina, strain LL118, isolated from an aspen leaf litter sample.</title>
        <authorList>
            <person name="Yang S."/>
            <person name="Vinatzer B.A."/>
        </authorList>
    </citation>
    <scope>NUCLEOTIDE SEQUENCE</scope>
    <source>
        <strain evidence="2">LL118</strain>
    </source>
</reference>
<feature type="region of interest" description="Disordered" evidence="1">
    <location>
        <begin position="255"/>
        <end position="281"/>
    </location>
</feature>
<feature type="compositionally biased region" description="Basic and acidic residues" evidence="1">
    <location>
        <begin position="898"/>
        <end position="907"/>
    </location>
</feature>
<evidence type="ECO:0000313" key="3">
    <source>
        <dbReference type="Proteomes" id="UP000717515"/>
    </source>
</evidence>
<feature type="region of interest" description="Disordered" evidence="1">
    <location>
        <begin position="554"/>
        <end position="586"/>
    </location>
</feature>
<evidence type="ECO:0000313" key="2">
    <source>
        <dbReference type="EMBL" id="KAG9324878.1"/>
    </source>
</evidence>
<protein>
    <submittedName>
        <fullName evidence="2">Uncharacterized protein</fullName>
    </submittedName>
</protein>
<feature type="region of interest" description="Disordered" evidence="1">
    <location>
        <begin position="490"/>
        <end position="525"/>
    </location>
</feature>
<feature type="compositionally biased region" description="Polar residues" evidence="1">
    <location>
        <begin position="490"/>
        <end position="515"/>
    </location>
</feature>
<feature type="compositionally biased region" description="Polar residues" evidence="1">
    <location>
        <begin position="270"/>
        <end position="280"/>
    </location>
</feature>
<dbReference type="Proteomes" id="UP000717515">
    <property type="component" value="Unassembled WGS sequence"/>
</dbReference>
<feature type="compositionally biased region" description="Low complexity" evidence="1">
    <location>
        <begin position="723"/>
        <end position="742"/>
    </location>
</feature>
<feature type="region of interest" description="Disordered" evidence="1">
    <location>
        <begin position="898"/>
        <end position="981"/>
    </location>
</feature>
<name>A0A9P8CXW5_MORAP</name>
<organism evidence="2 3">
    <name type="scientific">Mortierella alpina</name>
    <name type="common">Oleaginous fungus</name>
    <name type="synonym">Mortierella renispora</name>
    <dbReference type="NCBI Taxonomy" id="64518"/>
    <lineage>
        <taxon>Eukaryota</taxon>
        <taxon>Fungi</taxon>
        <taxon>Fungi incertae sedis</taxon>
        <taxon>Mucoromycota</taxon>
        <taxon>Mortierellomycotina</taxon>
        <taxon>Mortierellomycetes</taxon>
        <taxon>Mortierellales</taxon>
        <taxon>Mortierellaceae</taxon>
        <taxon>Mortierella</taxon>
    </lineage>
</organism>
<feature type="region of interest" description="Disordered" evidence="1">
    <location>
        <begin position="185"/>
        <end position="211"/>
    </location>
</feature>
<feature type="region of interest" description="Disordered" evidence="1">
    <location>
        <begin position="723"/>
        <end position="756"/>
    </location>
</feature>
<evidence type="ECO:0000256" key="1">
    <source>
        <dbReference type="SAM" id="MobiDB-lite"/>
    </source>
</evidence>
<comment type="caution">
    <text evidence="2">The sequence shown here is derived from an EMBL/GenBank/DDBJ whole genome shotgun (WGS) entry which is preliminary data.</text>
</comment>
<feature type="compositionally biased region" description="Polar residues" evidence="1">
    <location>
        <begin position="859"/>
        <end position="868"/>
    </location>
</feature>
<gene>
    <name evidence="2" type="ORF">KVV02_003285</name>
</gene>
<accession>A0A9P8CXW5</accession>